<feature type="domain" description="Aminotransferase class I/classII large" evidence="7">
    <location>
        <begin position="56"/>
        <end position="396"/>
    </location>
</feature>
<proteinExistence type="inferred from homology"/>
<sequence length="406" mass="44287">MQDWSHLFATRSSRMAASEIRELLKLLDRPEMISFAGGIPDPALFPADAFRDAYGELFGSDACRTALQYSVSEGYPPLRQWIADRMAELGIPCSIDNILITSGSQQALDYLGKLFLSPGDTALVGWPTYLGALQAFNAYEPSYDRLLPAANRSAQDYRDTAAENGGAVKFAYCSADFANPTGLTLDLSERERILDLATDLDVAVIEDAAYQSLRYDGEPLPPILALDIARNGGIDNTRTIYCGSFSKTLSPGLRVGWVCAAAPVIQKLVLIKQASDLNSSTINQVVMAGVAERAFDAQVTKIRKAYRARRDCMLDALERNMPDGVTWNRPEGGMFIWLELPASVNSADLLARSIEEAKVAFVPGGAFFPDGTGTNCMRLNFSAPSEEKIEEGIARLGRLISETLSR</sequence>
<dbReference type="RefSeq" id="WP_190292355.1">
    <property type="nucleotide sequence ID" value="NZ_JABFCZ010000016.1"/>
</dbReference>
<dbReference type="InterPro" id="IPR015422">
    <property type="entry name" value="PyrdxlP-dep_Trfase_small"/>
</dbReference>
<evidence type="ECO:0000256" key="3">
    <source>
        <dbReference type="ARBA" id="ARBA00011738"/>
    </source>
</evidence>
<keyword evidence="4 8" id="KW-0032">Aminotransferase</keyword>
<gene>
    <name evidence="8" type="ORF">HK439_15120</name>
</gene>
<evidence type="ECO:0000313" key="8">
    <source>
        <dbReference type="EMBL" id="MBD1547597.1"/>
    </source>
</evidence>
<organism evidence="8 9">
    <name type="scientific">Roseibium aggregatum</name>
    <dbReference type="NCBI Taxonomy" id="187304"/>
    <lineage>
        <taxon>Bacteria</taxon>
        <taxon>Pseudomonadati</taxon>
        <taxon>Pseudomonadota</taxon>
        <taxon>Alphaproteobacteria</taxon>
        <taxon>Hyphomicrobiales</taxon>
        <taxon>Stappiaceae</taxon>
        <taxon>Roseibium</taxon>
    </lineage>
</organism>
<accession>A0A926S7J8</accession>
<dbReference type="Gene3D" id="3.40.640.10">
    <property type="entry name" value="Type I PLP-dependent aspartate aminotransferase-like (Major domain)"/>
    <property type="match status" value="1"/>
</dbReference>
<dbReference type="FunFam" id="3.40.640.10:FF:000053">
    <property type="entry name" value="Aminotransferase, class I"/>
    <property type="match status" value="1"/>
</dbReference>
<protein>
    <submittedName>
        <fullName evidence="8">PLP-dependent aminotransferase family protein</fullName>
    </submittedName>
</protein>
<dbReference type="Pfam" id="PF00155">
    <property type="entry name" value="Aminotran_1_2"/>
    <property type="match status" value="1"/>
</dbReference>
<keyword evidence="5" id="KW-0808">Transferase</keyword>
<dbReference type="SUPFAM" id="SSF53383">
    <property type="entry name" value="PLP-dependent transferases"/>
    <property type="match status" value="1"/>
</dbReference>
<evidence type="ECO:0000259" key="7">
    <source>
        <dbReference type="Pfam" id="PF00155"/>
    </source>
</evidence>
<dbReference type="AlphaFoldDB" id="A0A926S7J8"/>
<dbReference type="EMBL" id="JABFCZ010000016">
    <property type="protein sequence ID" value="MBD1547597.1"/>
    <property type="molecule type" value="Genomic_DNA"/>
</dbReference>
<reference evidence="8" key="1">
    <citation type="submission" date="2020-05" db="EMBL/GenBank/DDBJ databases">
        <title>Identification of trans-AT polyketide cluster in two marine bacteria, producers of a novel glutaramide-containing polyketide sesbanimide D and analogs.</title>
        <authorList>
            <person name="Kacar D."/>
            <person name="Rodriguez P."/>
            <person name="Canedo L."/>
            <person name="Gonzalez E."/>
            <person name="Galan B."/>
            <person name="De La Calle F."/>
            <person name="Garcia J.L."/>
        </authorList>
    </citation>
    <scope>NUCLEOTIDE SEQUENCE</scope>
    <source>
        <strain evidence="8">PHM038</strain>
    </source>
</reference>
<dbReference type="Gene3D" id="3.90.1150.10">
    <property type="entry name" value="Aspartate Aminotransferase, domain 1"/>
    <property type="match status" value="1"/>
</dbReference>
<dbReference type="CDD" id="cd00609">
    <property type="entry name" value="AAT_like"/>
    <property type="match status" value="1"/>
</dbReference>
<comment type="cofactor">
    <cofactor evidence="1">
        <name>pyridoxal 5'-phosphate</name>
        <dbReference type="ChEBI" id="CHEBI:597326"/>
    </cofactor>
</comment>
<evidence type="ECO:0000256" key="1">
    <source>
        <dbReference type="ARBA" id="ARBA00001933"/>
    </source>
</evidence>
<name>A0A926S7J8_9HYPH</name>
<dbReference type="GO" id="GO:0030170">
    <property type="term" value="F:pyridoxal phosphate binding"/>
    <property type="evidence" value="ECO:0007669"/>
    <property type="project" value="InterPro"/>
</dbReference>
<dbReference type="PANTHER" id="PTHR42790">
    <property type="entry name" value="AMINOTRANSFERASE"/>
    <property type="match status" value="1"/>
</dbReference>
<dbReference type="PANTHER" id="PTHR42790:SF19">
    <property type="entry name" value="KYNURENINE_ALPHA-AMINOADIPATE AMINOTRANSFERASE, MITOCHONDRIAL"/>
    <property type="match status" value="1"/>
</dbReference>
<evidence type="ECO:0000256" key="6">
    <source>
        <dbReference type="ARBA" id="ARBA00022898"/>
    </source>
</evidence>
<dbReference type="Proteomes" id="UP000598467">
    <property type="component" value="Unassembled WGS sequence"/>
</dbReference>
<dbReference type="GO" id="GO:1901605">
    <property type="term" value="P:alpha-amino acid metabolic process"/>
    <property type="evidence" value="ECO:0007669"/>
    <property type="project" value="TreeGrafter"/>
</dbReference>
<dbReference type="InterPro" id="IPR015421">
    <property type="entry name" value="PyrdxlP-dep_Trfase_major"/>
</dbReference>
<keyword evidence="6" id="KW-0663">Pyridoxal phosphate</keyword>
<evidence type="ECO:0000256" key="4">
    <source>
        <dbReference type="ARBA" id="ARBA00022576"/>
    </source>
</evidence>
<evidence type="ECO:0000256" key="5">
    <source>
        <dbReference type="ARBA" id="ARBA00022679"/>
    </source>
</evidence>
<dbReference type="InterPro" id="IPR015424">
    <property type="entry name" value="PyrdxlP-dep_Trfase"/>
</dbReference>
<dbReference type="InterPro" id="IPR004839">
    <property type="entry name" value="Aminotransferase_I/II_large"/>
</dbReference>
<comment type="similarity">
    <text evidence="2">Belongs to the class-I pyridoxal-phosphate-dependent aminotransferase family.</text>
</comment>
<evidence type="ECO:0000313" key="9">
    <source>
        <dbReference type="Proteomes" id="UP000598467"/>
    </source>
</evidence>
<evidence type="ECO:0000256" key="2">
    <source>
        <dbReference type="ARBA" id="ARBA00007441"/>
    </source>
</evidence>
<comment type="subunit">
    <text evidence="3">Homodimer.</text>
</comment>
<comment type="caution">
    <text evidence="8">The sequence shown here is derived from an EMBL/GenBank/DDBJ whole genome shotgun (WGS) entry which is preliminary data.</text>
</comment>
<dbReference type="GO" id="GO:0008483">
    <property type="term" value="F:transaminase activity"/>
    <property type="evidence" value="ECO:0007669"/>
    <property type="project" value="UniProtKB-KW"/>
</dbReference>
<dbReference type="InterPro" id="IPR050859">
    <property type="entry name" value="Class-I_PLP-dep_aminotransf"/>
</dbReference>